<sequence length="171" mass="19726">MTKLLKYFLSFFLLFCVSLNAQQNHFQAHPLLEKKIGQHFPIENFKNGEGENFSAQELTGKVTLINFWSTNCAPCIEELPYLNQIKKNLGDKVNFIAITHDPKEKLQQFLLTHEFNFLHITDSMKELQSYFSLIRNPLTFIIDKNGTVSEITGTIDKEKSDLVLTILSEKL</sequence>
<dbReference type="AlphaFoldDB" id="A0A7Y0A3E3"/>
<comment type="caution">
    <text evidence="3">The sequence shown here is derived from an EMBL/GenBank/DDBJ whole genome shotgun (WGS) entry which is preliminary data.</text>
</comment>
<dbReference type="PANTHER" id="PTHR42852">
    <property type="entry name" value="THIOL:DISULFIDE INTERCHANGE PROTEIN DSBE"/>
    <property type="match status" value="1"/>
</dbReference>
<name>A0A7Y0A3E3_9FLAO</name>
<dbReference type="SUPFAM" id="SSF52833">
    <property type="entry name" value="Thioredoxin-like"/>
    <property type="match status" value="1"/>
</dbReference>
<dbReference type="PROSITE" id="PS51352">
    <property type="entry name" value="THIOREDOXIN_2"/>
    <property type="match status" value="1"/>
</dbReference>
<accession>A0A7Y0A3E3</accession>
<dbReference type="InterPro" id="IPR036249">
    <property type="entry name" value="Thioredoxin-like_sf"/>
</dbReference>
<dbReference type="Proteomes" id="UP000552615">
    <property type="component" value="Unassembled WGS sequence"/>
</dbReference>
<feature type="signal peptide" evidence="1">
    <location>
        <begin position="1"/>
        <end position="21"/>
    </location>
</feature>
<dbReference type="Gene3D" id="3.40.30.10">
    <property type="entry name" value="Glutaredoxin"/>
    <property type="match status" value="1"/>
</dbReference>
<evidence type="ECO:0000313" key="3">
    <source>
        <dbReference type="EMBL" id="NML55903.1"/>
    </source>
</evidence>
<keyword evidence="4" id="KW-1185">Reference proteome</keyword>
<dbReference type="EMBL" id="JABBGF010000001">
    <property type="protein sequence ID" value="NML55903.1"/>
    <property type="molecule type" value="Genomic_DNA"/>
</dbReference>
<protein>
    <submittedName>
        <fullName evidence="3">TlpA family protein disulfide reductase</fullName>
    </submittedName>
</protein>
<dbReference type="InterPro" id="IPR050553">
    <property type="entry name" value="Thioredoxin_ResA/DsbE_sf"/>
</dbReference>
<dbReference type="Pfam" id="PF00578">
    <property type="entry name" value="AhpC-TSA"/>
    <property type="match status" value="1"/>
</dbReference>
<organism evidence="3 4">
    <name type="scientific">Chryseobacterium cheonjiense</name>
    <dbReference type="NCBI Taxonomy" id="2728845"/>
    <lineage>
        <taxon>Bacteria</taxon>
        <taxon>Pseudomonadati</taxon>
        <taxon>Bacteroidota</taxon>
        <taxon>Flavobacteriia</taxon>
        <taxon>Flavobacteriales</taxon>
        <taxon>Weeksellaceae</taxon>
        <taxon>Chryseobacterium group</taxon>
        <taxon>Chryseobacterium</taxon>
    </lineage>
</organism>
<dbReference type="RefSeq" id="WP_169229343.1">
    <property type="nucleotide sequence ID" value="NZ_JABBGF010000001.1"/>
</dbReference>
<evidence type="ECO:0000259" key="2">
    <source>
        <dbReference type="PROSITE" id="PS51352"/>
    </source>
</evidence>
<dbReference type="PANTHER" id="PTHR42852:SF13">
    <property type="entry name" value="PROTEIN DIPZ"/>
    <property type="match status" value="1"/>
</dbReference>
<dbReference type="CDD" id="cd02966">
    <property type="entry name" value="TlpA_like_family"/>
    <property type="match status" value="1"/>
</dbReference>
<keyword evidence="1" id="KW-0732">Signal</keyword>
<dbReference type="InterPro" id="IPR013766">
    <property type="entry name" value="Thioredoxin_domain"/>
</dbReference>
<dbReference type="InterPro" id="IPR000866">
    <property type="entry name" value="AhpC/TSA"/>
</dbReference>
<evidence type="ECO:0000313" key="4">
    <source>
        <dbReference type="Proteomes" id="UP000552615"/>
    </source>
</evidence>
<dbReference type="GO" id="GO:0016491">
    <property type="term" value="F:oxidoreductase activity"/>
    <property type="evidence" value="ECO:0007669"/>
    <property type="project" value="InterPro"/>
</dbReference>
<feature type="chain" id="PRO_5030855704" evidence="1">
    <location>
        <begin position="22"/>
        <end position="171"/>
    </location>
</feature>
<evidence type="ECO:0000256" key="1">
    <source>
        <dbReference type="SAM" id="SignalP"/>
    </source>
</evidence>
<proteinExistence type="predicted"/>
<gene>
    <name evidence="3" type="ORF">HHL20_00955</name>
</gene>
<feature type="domain" description="Thioredoxin" evidence="2">
    <location>
        <begin position="34"/>
        <end position="171"/>
    </location>
</feature>
<reference evidence="3 4" key="1">
    <citation type="submission" date="2020-04" db="EMBL/GenBank/DDBJ databases">
        <title>Chryseobacterium sp. RJ-7-14 sp. nov., isolated from Jeju soil.</title>
        <authorList>
            <person name="Dahal R.H."/>
            <person name="Chaudhary D.K."/>
        </authorList>
    </citation>
    <scope>NUCLEOTIDE SEQUENCE [LARGE SCALE GENOMIC DNA]</scope>
    <source>
        <strain evidence="3 4">RJ-7-14</strain>
    </source>
</reference>
<dbReference type="GO" id="GO:0016209">
    <property type="term" value="F:antioxidant activity"/>
    <property type="evidence" value="ECO:0007669"/>
    <property type="project" value="InterPro"/>
</dbReference>